<name>A0A934S2C7_9BACT</name>
<dbReference type="EMBL" id="JAENIL010000026">
    <property type="protein sequence ID" value="MBK1878154.1"/>
    <property type="molecule type" value="Genomic_DNA"/>
</dbReference>
<keyword evidence="4" id="KW-1185">Reference proteome</keyword>
<sequence>MKCKAFFCCSLGLLSTIPVLANPAKSYSDDFNRAEFGDVWMSHAKSFEIKDGVLHAWMNEGANHGAVTRAQWNFGDAEIQYDFMFDGADRFNFVVDDKNCKEVHAGHTCRVSVSKRGFSIQDDYTGAMNLEFRELRKDPANAEYVEKVLAETKVFVPFMFEEGRWYTMTVRMQGDVMTVDIDGKREGKLKSPGLAHQTNTQFGFTVIGRQMKYDNVRAKSL</sequence>
<organism evidence="3 4">
    <name type="scientific">Pelagicoccus mobilis</name>
    <dbReference type="NCBI Taxonomy" id="415221"/>
    <lineage>
        <taxon>Bacteria</taxon>
        <taxon>Pseudomonadati</taxon>
        <taxon>Verrucomicrobiota</taxon>
        <taxon>Opitutia</taxon>
        <taxon>Puniceicoccales</taxon>
        <taxon>Pelagicoccaceae</taxon>
        <taxon>Pelagicoccus</taxon>
    </lineage>
</organism>
<gene>
    <name evidence="3" type="ORF">JIN87_14840</name>
</gene>
<accession>A0A934S2C7</accession>
<proteinExistence type="predicted"/>
<dbReference type="AlphaFoldDB" id="A0A934S2C7"/>
<evidence type="ECO:0000259" key="2">
    <source>
        <dbReference type="Pfam" id="PF06439"/>
    </source>
</evidence>
<feature type="chain" id="PRO_5036691765" evidence="1">
    <location>
        <begin position="22"/>
        <end position="221"/>
    </location>
</feature>
<evidence type="ECO:0000313" key="4">
    <source>
        <dbReference type="Proteomes" id="UP000617628"/>
    </source>
</evidence>
<evidence type="ECO:0000256" key="1">
    <source>
        <dbReference type="SAM" id="SignalP"/>
    </source>
</evidence>
<dbReference type="SUPFAM" id="SSF49899">
    <property type="entry name" value="Concanavalin A-like lectins/glucanases"/>
    <property type="match status" value="1"/>
</dbReference>
<comment type="caution">
    <text evidence="3">The sequence shown here is derived from an EMBL/GenBank/DDBJ whole genome shotgun (WGS) entry which is preliminary data.</text>
</comment>
<dbReference type="Gene3D" id="2.60.120.560">
    <property type="entry name" value="Exo-inulinase, domain 1"/>
    <property type="match status" value="1"/>
</dbReference>
<reference evidence="3" key="1">
    <citation type="submission" date="2021-01" db="EMBL/GenBank/DDBJ databases">
        <title>Modified the classification status of verrucomicrobia.</title>
        <authorList>
            <person name="Feng X."/>
        </authorList>
    </citation>
    <scope>NUCLEOTIDE SEQUENCE</scope>
    <source>
        <strain evidence="3">KCTC 13126</strain>
    </source>
</reference>
<dbReference type="Pfam" id="PF06439">
    <property type="entry name" value="3keto-disac_hyd"/>
    <property type="match status" value="1"/>
</dbReference>
<dbReference type="Proteomes" id="UP000617628">
    <property type="component" value="Unassembled WGS sequence"/>
</dbReference>
<feature type="domain" description="3-keto-alpha-glucoside-1,2-lyase/3-keto-2-hydroxy-glucal hydratase" evidence="2">
    <location>
        <begin position="39"/>
        <end position="217"/>
    </location>
</feature>
<protein>
    <submittedName>
        <fullName evidence="3">DUF1080 domain-containing protein</fullName>
    </submittedName>
</protein>
<keyword evidence="1" id="KW-0732">Signal</keyword>
<dbReference type="InterPro" id="IPR013320">
    <property type="entry name" value="ConA-like_dom_sf"/>
</dbReference>
<dbReference type="RefSeq" id="WP_200356367.1">
    <property type="nucleotide sequence ID" value="NZ_JAENIL010000026.1"/>
</dbReference>
<evidence type="ECO:0000313" key="3">
    <source>
        <dbReference type="EMBL" id="MBK1878154.1"/>
    </source>
</evidence>
<dbReference type="InterPro" id="IPR010496">
    <property type="entry name" value="AL/BT2_dom"/>
</dbReference>
<dbReference type="GO" id="GO:0016787">
    <property type="term" value="F:hydrolase activity"/>
    <property type="evidence" value="ECO:0007669"/>
    <property type="project" value="InterPro"/>
</dbReference>
<feature type="signal peptide" evidence="1">
    <location>
        <begin position="1"/>
        <end position="21"/>
    </location>
</feature>